<dbReference type="SUPFAM" id="SSF109604">
    <property type="entry name" value="HD-domain/PDEase-like"/>
    <property type="match status" value="1"/>
</dbReference>
<dbReference type="GO" id="GO:0046872">
    <property type="term" value="F:metal ion binding"/>
    <property type="evidence" value="ECO:0007669"/>
    <property type="project" value="UniProtKB-KW"/>
</dbReference>
<dbReference type="GO" id="GO:0008803">
    <property type="term" value="F:bis(5'-nucleosyl)-tetraphosphatase (symmetrical) activity"/>
    <property type="evidence" value="ECO:0007669"/>
    <property type="project" value="UniProtKB-EC"/>
</dbReference>
<dbReference type="AlphaFoldDB" id="A0A1J0LVE8"/>
<proteinExistence type="predicted"/>
<organism evidence="8 9">
    <name type="scientific">Thermus brockianus</name>
    <dbReference type="NCBI Taxonomy" id="56956"/>
    <lineage>
        <taxon>Bacteria</taxon>
        <taxon>Thermotogati</taxon>
        <taxon>Deinococcota</taxon>
        <taxon>Deinococci</taxon>
        <taxon>Thermales</taxon>
        <taxon>Thermaceae</taxon>
        <taxon>Thermus</taxon>
    </lineage>
</organism>
<name>A0A1J0LVE8_THEBO</name>
<dbReference type="STRING" id="56956.A0O31_01313"/>
<dbReference type="InterPro" id="IPR005249">
    <property type="entry name" value="YqeK"/>
</dbReference>
<dbReference type="GO" id="GO:0000166">
    <property type="term" value="F:nucleotide binding"/>
    <property type="evidence" value="ECO:0007669"/>
    <property type="project" value="UniProtKB-KW"/>
</dbReference>
<dbReference type="PANTHER" id="PTHR35795">
    <property type="entry name" value="SLR1885 PROTEIN"/>
    <property type="match status" value="1"/>
</dbReference>
<accession>A0A1J0LVE8</accession>
<dbReference type="NCBIfam" id="TIGR00488">
    <property type="entry name" value="bis(5'-nucleosyl)-tetraphosphatase (symmetrical) YqeK"/>
    <property type="match status" value="1"/>
</dbReference>
<evidence type="ECO:0000256" key="2">
    <source>
        <dbReference type="ARBA" id="ARBA00022723"/>
    </source>
</evidence>
<evidence type="ECO:0000256" key="5">
    <source>
        <dbReference type="ARBA" id="ARBA00023004"/>
    </source>
</evidence>
<evidence type="ECO:0000313" key="8">
    <source>
        <dbReference type="EMBL" id="APD09445.1"/>
    </source>
</evidence>
<dbReference type="EC" id="3.6.1.41" evidence="1"/>
<dbReference type="Proteomes" id="UP000182993">
    <property type="component" value="Chromosome"/>
</dbReference>
<evidence type="ECO:0000313" key="9">
    <source>
        <dbReference type="Proteomes" id="UP000182993"/>
    </source>
</evidence>
<dbReference type="Pfam" id="PF01966">
    <property type="entry name" value="HD"/>
    <property type="match status" value="1"/>
</dbReference>
<dbReference type="EMBL" id="CP016312">
    <property type="protein sequence ID" value="APD09445.1"/>
    <property type="molecule type" value="Genomic_DNA"/>
</dbReference>
<dbReference type="InterPro" id="IPR003607">
    <property type="entry name" value="HD/PDEase_dom"/>
</dbReference>
<dbReference type="OrthoDB" id="5295945at2"/>
<sequence>MKSTPFTAELVEKVKPLVRPERWAHILRVAELARAIAERNGLDPERAYLAGLLHDAARDLPLEELVRLAPPENEVEKAHPLALHGRAARRLAEAWGVEDLEVLEAIEGHVYGVPPENALGMALYVADVSEPGRGVNGEIRELALSGRLWEAYRKAVVNKVDYLQGKGVPVHPRTLEVYESLRHAP</sequence>
<evidence type="ECO:0000256" key="4">
    <source>
        <dbReference type="ARBA" id="ARBA00022801"/>
    </source>
</evidence>
<evidence type="ECO:0000259" key="7">
    <source>
        <dbReference type="PROSITE" id="PS51831"/>
    </source>
</evidence>
<reference evidence="9" key="1">
    <citation type="submission" date="2016-06" db="EMBL/GenBank/DDBJ databases">
        <title>Whole genome sequencing of Thermus brockianus strain GE-1.</title>
        <authorList>
            <person name="Schaefers C."/>
            <person name="Blank S."/>
            <person name="Wiebusch S."/>
            <person name="Elleuche S."/>
            <person name="Antranikian G."/>
        </authorList>
    </citation>
    <scope>NUCLEOTIDE SEQUENCE [LARGE SCALE GENOMIC DNA]</scope>
    <source>
        <strain evidence="9">GE-1</strain>
    </source>
</reference>
<dbReference type="InterPro" id="IPR051094">
    <property type="entry name" value="Diverse_Catalytic_Enzymes"/>
</dbReference>
<dbReference type="RefSeq" id="WP_071677153.1">
    <property type="nucleotide sequence ID" value="NZ_CP016312.1"/>
</dbReference>
<gene>
    <name evidence="8" type="ORF">A0O31_01313</name>
</gene>
<dbReference type="InterPro" id="IPR006674">
    <property type="entry name" value="HD_domain"/>
</dbReference>
<dbReference type="KEGG" id="tbc:A0O31_01313"/>
<dbReference type="CDD" id="cd00077">
    <property type="entry name" value="HDc"/>
    <property type="match status" value="1"/>
</dbReference>
<keyword evidence="2" id="KW-0479">Metal-binding</keyword>
<dbReference type="Gene3D" id="1.10.3210.10">
    <property type="entry name" value="Hypothetical protein af1432"/>
    <property type="match status" value="1"/>
</dbReference>
<evidence type="ECO:0000256" key="3">
    <source>
        <dbReference type="ARBA" id="ARBA00022741"/>
    </source>
</evidence>
<dbReference type="PROSITE" id="PS51831">
    <property type="entry name" value="HD"/>
    <property type="match status" value="1"/>
</dbReference>
<dbReference type="PANTHER" id="PTHR35795:SF1">
    <property type="entry name" value="BIS(5'-NUCLEOSYL)-TETRAPHOSPHATASE, SYMMETRICAL"/>
    <property type="match status" value="1"/>
</dbReference>
<dbReference type="SMART" id="SM00471">
    <property type="entry name" value="HDc"/>
    <property type="match status" value="1"/>
</dbReference>
<evidence type="ECO:0000256" key="6">
    <source>
        <dbReference type="ARBA" id="ARBA00049417"/>
    </source>
</evidence>
<comment type="catalytic activity">
    <reaction evidence="6">
        <text>P(1),P(4)-bis(5'-adenosyl) tetraphosphate + H2O = 2 ADP + 2 H(+)</text>
        <dbReference type="Rhea" id="RHEA:24252"/>
        <dbReference type="ChEBI" id="CHEBI:15377"/>
        <dbReference type="ChEBI" id="CHEBI:15378"/>
        <dbReference type="ChEBI" id="CHEBI:58141"/>
        <dbReference type="ChEBI" id="CHEBI:456216"/>
        <dbReference type="EC" id="3.6.1.41"/>
    </reaction>
</comment>
<keyword evidence="5" id="KW-0408">Iron</keyword>
<feature type="domain" description="HD" evidence="7">
    <location>
        <begin position="22"/>
        <end position="132"/>
    </location>
</feature>
<keyword evidence="3" id="KW-0547">Nucleotide-binding</keyword>
<protein>
    <recommendedName>
        <fullName evidence="1">bis(5'-nucleosyl)-tetraphosphatase (symmetrical)</fullName>
        <ecNumber evidence="1">3.6.1.41</ecNumber>
    </recommendedName>
</protein>
<keyword evidence="4 8" id="KW-0378">Hydrolase</keyword>
<evidence type="ECO:0000256" key="1">
    <source>
        <dbReference type="ARBA" id="ARBA00012506"/>
    </source>
</evidence>